<dbReference type="Gene3D" id="3.30.70.270">
    <property type="match status" value="1"/>
</dbReference>
<feature type="domain" description="Reverse transcriptase" evidence="8">
    <location>
        <begin position="243"/>
        <end position="458"/>
    </location>
</feature>
<dbReference type="InterPro" id="IPR043502">
    <property type="entry name" value="DNA/RNA_pol_sf"/>
</dbReference>
<dbReference type="EC" id="2.7.7.49" evidence="1"/>
<comment type="caution">
    <text evidence="9">The sequence shown here is derived from an EMBL/GenBank/DDBJ whole genome shotgun (WGS) entry which is preliminary data.</text>
</comment>
<evidence type="ECO:0000256" key="3">
    <source>
        <dbReference type="ARBA" id="ARBA00022695"/>
    </source>
</evidence>
<dbReference type="AlphaFoldDB" id="A0AAW1I8C3"/>
<evidence type="ECO:0000256" key="2">
    <source>
        <dbReference type="ARBA" id="ARBA00022679"/>
    </source>
</evidence>
<dbReference type="Gene3D" id="3.30.420.10">
    <property type="entry name" value="Ribonuclease H-like superfamily/Ribonuclease H"/>
    <property type="match status" value="1"/>
</dbReference>
<dbReference type="Proteomes" id="UP001458880">
    <property type="component" value="Unassembled WGS sequence"/>
</dbReference>
<keyword evidence="6" id="KW-0378">Hydrolase</keyword>
<evidence type="ECO:0000256" key="1">
    <source>
        <dbReference type="ARBA" id="ARBA00012493"/>
    </source>
</evidence>
<reference evidence="9 10" key="1">
    <citation type="journal article" date="2024" name="BMC Genomics">
        <title>De novo assembly and annotation of Popillia japonica's genome with initial clues to its potential as an invasive pest.</title>
        <authorList>
            <person name="Cucini C."/>
            <person name="Boschi S."/>
            <person name="Funari R."/>
            <person name="Cardaioli E."/>
            <person name="Iannotti N."/>
            <person name="Marturano G."/>
            <person name="Paoli F."/>
            <person name="Bruttini M."/>
            <person name="Carapelli A."/>
            <person name="Frati F."/>
            <person name="Nardi F."/>
        </authorList>
    </citation>
    <scope>NUCLEOTIDE SEQUENCE [LARGE SCALE GENOMIC DNA]</scope>
    <source>
        <strain evidence="9">DMR45628</strain>
    </source>
</reference>
<dbReference type="Pfam" id="PF00078">
    <property type="entry name" value="RVT_1"/>
    <property type="match status" value="2"/>
</dbReference>
<dbReference type="InterPro" id="IPR041373">
    <property type="entry name" value="RT_RNaseH"/>
</dbReference>
<evidence type="ECO:0000313" key="10">
    <source>
        <dbReference type="Proteomes" id="UP001458880"/>
    </source>
</evidence>
<evidence type="ECO:0000313" key="9">
    <source>
        <dbReference type="EMBL" id="KAK9685155.1"/>
    </source>
</evidence>
<dbReference type="Pfam" id="PF17917">
    <property type="entry name" value="RT_RNaseH"/>
    <property type="match status" value="1"/>
</dbReference>
<dbReference type="InterPro" id="IPR036397">
    <property type="entry name" value="RNaseH_sf"/>
</dbReference>
<evidence type="ECO:0000256" key="4">
    <source>
        <dbReference type="ARBA" id="ARBA00022722"/>
    </source>
</evidence>
<dbReference type="PROSITE" id="PS50878">
    <property type="entry name" value="RT_POL"/>
    <property type="match status" value="1"/>
</dbReference>
<dbReference type="InterPro" id="IPR012337">
    <property type="entry name" value="RNaseH-like_sf"/>
</dbReference>
<gene>
    <name evidence="9" type="ORF">QE152_g38261</name>
</gene>
<dbReference type="InterPro" id="IPR000477">
    <property type="entry name" value="RT_dom"/>
</dbReference>
<evidence type="ECO:0000259" key="8">
    <source>
        <dbReference type="PROSITE" id="PS50878"/>
    </source>
</evidence>
<dbReference type="GO" id="GO:0003964">
    <property type="term" value="F:RNA-directed DNA polymerase activity"/>
    <property type="evidence" value="ECO:0007669"/>
    <property type="project" value="UniProtKB-KW"/>
</dbReference>
<dbReference type="Gene3D" id="3.10.20.370">
    <property type="match status" value="1"/>
</dbReference>
<protein>
    <recommendedName>
        <fullName evidence="1">RNA-directed DNA polymerase</fullName>
        <ecNumber evidence="1">2.7.7.49</ecNumber>
    </recommendedName>
</protein>
<dbReference type="Pfam" id="PF17921">
    <property type="entry name" value="Integrase_H2C2"/>
    <property type="match status" value="1"/>
</dbReference>
<keyword evidence="5" id="KW-0255">Endonuclease</keyword>
<dbReference type="GO" id="GO:0042575">
    <property type="term" value="C:DNA polymerase complex"/>
    <property type="evidence" value="ECO:0007669"/>
    <property type="project" value="UniProtKB-ARBA"/>
</dbReference>
<proteinExistence type="predicted"/>
<name>A0AAW1I8C3_POPJA</name>
<dbReference type="InterPro" id="IPR041588">
    <property type="entry name" value="Integrase_H2C2"/>
</dbReference>
<dbReference type="SUPFAM" id="SSF53098">
    <property type="entry name" value="Ribonuclease H-like"/>
    <property type="match status" value="1"/>
</dbReference>
<dbReference type="GO" id="GO:0004519">
    <property type="term" value="F:endonuclease activity"/>
    <property type="evidence" value="ECO:0007669"/>
    <property type="project" value="UniProtKB-KW"/>
</dbReference>
<dbReference type="CDD" id="cd01647">
    <property type="entry name" value="RT_LTR"/>
    <property type="match status" value="1"/>
</dbReference>
<dbReference type="InterPro" id="IPR043128">
    <property type="entry name" value="Rev_trsase/Diguanyl_cyclase"/>
</dbReference>
<accession>A0AAW1I8C3</accession>
<dbReference type="FunFam" id="3.10.20.370:FF:000001">
    <property type="entry name" value="Retrovirus-related Pol polyprotein from transposon 17.6-like protein"/>
    <property type="match status" value="1"/>
</dbReference>
<keyword evidence="3" id="KW-0548">Nucleotidyltransferase</keyword>
<dbReference type="EMBL" id="JASPKY010000800">
    <property type="protein sequence ID" value="KAK9685155.1"/>
    <property type="molecule type" value="Genomic_DNA"/>
</dbReference>
<keyword evidence="2" id="KW-0808">Transferase</keyword>
<dbReference type="CDD" id="cd09274">
    <property type="entry name" value="RNase_HI_RT_Ty3"/>
    <property type="match status" value="1"/>
</dbReference>
<dbReference type="GO" id="GO:0016787">
    <property type="term" value="F:hydrolase activity"/>
    <property type="evidence" value="ECO:0007669"/>
    <property type="project" value="UniProtKB-KW"/>
</dbReference>
<dbReference type="InterPro" id="IPR050951">
    <property type="entry name" value="Retrovirus_Pol_polyprotein"/>
</dbReference>
<sequence>MGGSSSKEEKEIIISQAGNSGGATATNTGAAISVIFSNFLTGNEQIDQSRKLTINGIAGSTKSYGAVNTTLEAQNNFIDHEFHIIDDIGYNMNDNEDDCIVLPNEVSEGVFTASIIVRPVSHSEQSIGSDNFNSFKLDNIQVSLDRVNKVLDLIDMKTLNKEEKDSIQKICAKYSDVFLLENDPVTVTNVITESITLKDNARPVYVKPYRLPHAHKIQIDEQIDKILPHAHKIQIDEQIDKMLADGIIEETRSNWSSPLLIVPKKPDCHGNKQWRIVVDYRLLNKNIEDDRFPLPNITEILDSLSGAFYFTHLDLSQGYCQVELDPRSRKYTAFTSGAFYFTHLDLSQGYYQVELDPRSRKYTAFTTNKGQFQMTRLPMGLKTSPSSFSRVMTIAMSGLNFESCFVYLDDLIVFGNSLQNHNQNLIKVLDRLRQVNLKLNPIKCEFLKKEILYLGHVISAKEITPDQSKISTIQNYPVPKNADELDNKFILTTDASGYAIGAVLSNSDNKPIAYASRALNKSEIKYPTIDKELLAIVWAVKHFRPYLYGRKFEIYTDHRPLIYLFGMNNPSSRLTKFRLVLEEYDFTIHYIRGKENAAADALSRIVINSQELKNMSNHILVTTRSSAKQKLNQNSESTQVLGDRNKERTGHPGIVELLKRPTGSVELRQFNRKKCITSCNSNIISMGNILYDMRSQIIFIKLSQESSMLKKCNIKIAVINKAKRIDCKQTRQLILNDFHLLPTGGHAGINRMYANIKRNYFWEHLKEDVCKFISKCDDCQRHKHPKYPKELLTVTTTTYHHQTLGSLENTHKHLGSYLRIQTAKFPYTWSTWIPYWCFSFNNTVHTATKYTPYELVFGQRCNLPTQLINNTDPIYNFEDYVNELKFRLQSAWQDAKYNLIESKMKRKERFDKHSSVIRYKFNDKVLLRDETGNKLQQLAVTR</sequence>
<dbReference type="PANTHER" id="PTHR37984">
    <property type="entry name" value="PROTEIN CBG26694"/>
    <property type="match status" value="1"/>
</dbReference>
<keyword evidence="10" id="KW-1185">Reference proteome</keyword>
<keyword evidence="4" id="KW-0540">Nuclease</keyword>
<keyword evidence="7 9" id="KW-0695">RNA-directed DNA polymerase</keyword>
<dbReference type="SUPFAM" id="SSF56672">
    <property type="entry name" value="DNA/RNA polymerases"/>
    <property type="match status" value="2"/>
</dbReference>
<evidence type="ECO:0000256" key="5">
    <source>
        <dbReference type="ARBA" id="ARBA00022759"/>
    </source>
</evidence>
<dbReference type="Gene3D" id="1.10.340.70">
    <property type="match status" value="1"/>
</dbReference>
<organism evidence="9 10">
    <name type="scientific">Popillia japonica</name>
    <name type="common">Japanese beetle</name>
    <dbReference type="NCBI Taxonomy" id="7064"/>
    <lineage>
        <taxon>Eukaryota</taxon>
        <taxon>Metazoa</taxon>
        <taxon>Ecdysozoa</taxon>
        <taxon>Arthropoda</taxon>
        <taxon>Hexapoda</taxon>
        <taxon>Insecta</taxon>
        <taxon>Pterygota</taxon>
        <taxon>Neoptera</taxon>
        <taxon>Endopterygota</taxon>
        <taxon>Coleoptera</taxon>
        <taxon>Polyphaga</taxon>
        <taxon>Scarabaeiformia</taxon>
        <taxon>Scarabaeidae</taxon>
        <taxon>Rutelinae</taxon>
        <taxon>Popillia</taxon>
    </lineage>
</organism>
<dbReference type="GO" id="GO:0003676">
    <property type="term" value="F:nucleic acid binding"/>
    <property type="evidence" value="ECO:0007669"/>
    <property type="project" value="InterPro"/>
</dbReference>
<evidence type="ECO:0000256" key="7">
    <source>
        <dbReference type="ARBA" id="ARBA00022918"/>
    </source>
</evidence>
<dbReference type="Gene3D" id="3.10.10.10">
    <property type="entry name" value="HIV Type 1 Reverse Transcriptase, subunit A, domain 1"/>
    <property type="match status" value="1"/>
</dbReference>
<dbReference type="PANTHER" id="PTHR37984:SF5">
    <property type="entry name" value="PROTEIN NYNRIN-LIKE"/>
    <property type="match status" value="1"/>
</dbReference>
<evidence type="ECO:0000256" key="6">
    <source>
        <dbReference type="ARBA" id="ARBA00022801"/>
    </source>
</evidence>